<evidence type="ECO:0000313" key="2">
    <source>
        <dbReference type="EMBL" id="OKA17191.1"/>
    </source>
</evidence>
<sequence>MATPNTPAFITQIVDQDIDYTGDIYDRDITVDPTPQLSGSAPVNSHVYIYDDGKLIGSVQADGEGNWSFTPDRDLGTGSHALTVMAHGKMSEPVVITVQASGASTGRPVITSVVDNEGEPGQVEHGATISDKPPTLSGTAAPNAYVEIFSSGRSVGFTQANAEGHWTITPTLPEGLNILSVKSQGQHSDIFTLTVESATSVKPIIESVHDNHGESAMVGDGGSTDDNTPTVSGTARPGAIVQLYANGREVGRAQADSNGNWSITSSALDNGEQVLKVTSDGKFSDGFTINVEASTTPELPELSIQTVYDDQGESGMVGDGGSTDDNTPTVSGTARPGAIVQLYANGREVGRAQADSNGNWSITTSALDNGQQVLKVSSEGKFSDGFTINVEASTTPQLSIQTVYDDQGESGMVGDGGSTDDNTPTVSGTARPGAIVQLYANGREVGRAQADSNGNWSITTSALDNGQQVLKVSSEGKFSDGFTINVEASTTPQLSIQTVYDDQGESGMVGDGGSTDDNTPTVTGTARPGAIVQLYANGREVGRAQADSNGNWSITTSALDNGQQVLKVSSEGKFSDGFTINVEASTT</sequence>
<feature type="domain" description="Bacterial Ig-like" evidence="1">
    <location>
        <begin position="500"/>
        <end position="569"/>
    </location>
</feature>
<dbReference type="Pfam" id="PF19077">
    <property type="entry name" value="Big_13"/>
    <property type="match status" value="5"/>
</dbReference>
<dbReference type="NCBIfam" id="NF033510">
    <property type="entry name" value="Ca_tandemer"/>
    <property type="match status" value="4"/>
</dbReference>
<name>A0ABX3E0Z9_9PSED</name>
<evidence type="ECO:0000313" key="3">
    <source>
        <dbReference type="Proteomes" id="UP000186677"/>
    </source>
</evidence>
<dbReference type="InterPro" id="IPR044016">
    <property type="entry name" value="Big_13"/>
</dbReference>
<organism evidence="2 3">
    <name type="scientific">Pseudomonas versuta</name>
    <dbReference type="NCBI Taxonomy" id="1788301"/>
    <lineage>
        <taxon>Bacteria</taxon>
        <taxon>Pseudomonadati</taxon>
        <taxon>Pseudomonadota</taxon>
        <taxon>Gammaproteobacteria</taxon>
        <taxon>Pseudomonadales</taxon>
        <taxon>Pseudomonadaceae</taxon>
        <taxon>Pseudomonas</taxon>
    </lineage>
</organism>
<gene>
    <name evidence="2" type="ORF">BOH73_23570</name>
</gene>
<protein>
    <recommendedName>
        <fullName evidence="1">Bacterial Ig-like domain-containing protein</fullName>
    </recommendedName>
</protein>
<keyword evidence="3" id="KW-1185">Reference proteome</keyword>
<dbReference type="InterPro" id="IPR013783">
    <property type="entry name" value="Ig-like_fold"/>
</dbReference>
<accession>A0ABX3E0Z9</accession>
<feature type="non-terminal residue" evidence="2">
    <location>
        <position position="587"/>
    </location>
</feature>
<dbReference type="RefSeq" id="WP_253187923.1">
    <property type="nucleotide sequence ID" value="NZ_MPJC01000042.1"/>
</dbReference>
<proteinExistence type="predicted"/>
<evidence type="ECO:0000259" key="1">
    <source>
        <dbReference type="Pfam" id="PF19077"/>
    </source>
</evidence>
<dbReference type="EMBL" id="MPJC01000042">
    <property type="protein sequence ID" value="OKA17191.1"/>
    <property type="molecule type" value="Genomic_DNA"/>
</dbReference>
<dbReference type="Proteomes" id="UP000186677">
    <property type="component" value="Unassembled WGS sequence"/>
</dbReference>
<dbReference type="Gene3D" id="2.60.40.10">
    <property type="entry name" value="Immunoglobulins"/>
    <property type="match status" value="6"/>
</dbReference>
<feature type="domain" description="Bacterial Ig-like" evidence="1">
    <location>
        <begin position="404"/>
        <end position="473"/>
    </location>
</feature>
<reference evidence="2 3" key="1">
    <citation type="submission" date="2016-11" db="EMBL/GenBank/DDBJ databases">
        <title>Draft genome of Pseudomonas versuta A4R1.5.</title>
        <authorList>
            <person name="See-Too W.-S."/>
        </authorList>
    </citation>
    <scope>NUCLEOTIDE SEQUENCE [LARGE SCALE GENOMIC DNA]</scope>
    <source>
        <strain evidence="2 3">A4R1.5</strain>
    </source>
</reference>
<feature type="domain" description="Bacterial Ig-like" evidence="1">
    <location>
        <begin position="17"/>
        <end position="86"/>
    </location>
</feature>
<feature type="domain" description="Bacterial Ig-like" evidence="1">
    <location>
        <begin position="308"/>
        <end position="377"/>
    </location>
</feature>
<comment type="caution">
    <text evidence="2">The sequence shown here is derived from an EMBL/GenBank/DDBJ whole genome shotgun (WGS) entry which is preliminary data.</text>
</comment>
<feature type="domain" description="Bacterial Ig-like" evidence="1">
    <location>
        <begin position="212"/>
        <end position="278"/>
    </location>
</feature>